<evidence type="ECO:0000313" key="3">
    <source>
        <dbReference type="Proteomes" id="UP000736672"/>
    </source>
</evidence>
<feature type="domain" description="WD-like" evidence="1">
    <location>
        <begin position="140"/>
        <end position="249"/>
    </location>
</feature>
<proteinExistence type="predicted"/>
<comment type="caution">
    <text evidence="2">The sequence shown here is derived from an EMBL/GenBank/DDBJ whole genome shotgun (WGS) entry which is preliminary data.</text>
</comment>
<dbReference type="AlphaFoldDB" id="A0A9P9R864"/>
<dbReference type="EMBL" id="JAGTJS010000005">
    <property type="protein sequence ID" value="KAH7268675.1"/>
    <property type="molecule type" value="Genomic_DNA"/>
</dbReference>
<evidence type="ECO:0000313" key="2">
    <source>
        <dbReference type="EMBL" id="KAH7268675.1"/>
    </source>
</evidence>
<keyword evidence="3" id="KW-1185">Reference proteome</keyword>
<dbReference type="OrthoDB" id="3853793at2759"/>
<dbReference type="Proteomes" id="UP000736672">
    <property type="component" value="Unassembled WGS sequence"/>
</dbReference>
<gene>
    <name evidence="2" type="ORF">B0J15DRAFT_391476</name>
</gene>
<dbReference type="InterPro" id="IPR046925">
    <property type="entry name" value="WD-like_fungi"/>
</dbReference>
<name>A0A9P9R864_FUSSL</name>
<organism evidence="2 3">
    <name type="scientific">Fusarium solani</name>
    <name type="common">Filamentous fungus</name>
    <dbReference type="NCBI Taxonomy" id="169388"/>
    <lineage>
        <taxon>Eukaryota</taxon>
        <taxon>Fungi</taxon>
        <taxon>Dikarya</taxon>
        <taxon>Ascomycota</taxon>
        <taxon>Pezizomycotina</taxon>
        <taxon>Sordariomycetes</taxon>
        <taxon>Hypocreomycetidae</taxon>
        <taxon>Hypocreales</taxon>
        <taxon>Nectriaceae</taxon>
        <taxon>Fusarium</taxon>
        <taxon>Fusarium solani species complex</taxon>
    </lineage>
</organism>
<protein>
    <recommendedName>
        <fullName evidence="1">WD-like domain-containing protein</fullName>
    </recommendedName>
</protein>
<sequence length="250" mass="26847">MKTRFTRMATSAAAIAIGMALYEVFPVAHAMPTASTDLHARNAASADFEDIYLSKVTAKIFGQDATHYDFSVISSEKALAIAAVHDYAAACAGEDENKILVTFVNATMAGHLKAGQAEDTAWLCGELDEVMLPHVSQCAHIEKRDILEARSRWNWTKSTSHVASTFGAQVLAGYLGNLAWTVFPISPRSVCSSGACLSWAQPIAGFTGYFAQQLVQDALSAADLNHYSVEAYRGVNNIDICISNRASGCT</sequence>
<reference evidence="2" key="1">
    <citation type="journal article" date="2021" name="Nat. Commun.">
        <title>Genetic determinants of endophytism in the Arabidopsis root mycobiome.</title>
        <authorList>
            <person name="Mesny F."/>
            <person name="Miyauchi S."/>
            <person name="Thiergart T."/>
            <person name="Pickel B."/>
            <person name="Atanasova L."/>
            <person name="Karlsson M."/>
            <person name="Huettel B."/>
            <person name="Barry K.W."/>
            <person name="Haridas S."/>
            <person name="Chen C."/>
            <person name="Bauer D."/>
            <person name="Andreopoulos W."/>
            <person name="Pangilinan J."/>
            <person name="LaButti K."/>
            <person name="Riley R."/>
            <person name="Lipzen A."/>
            <person name="Clum A."/>
            <person name="Drula E."/>
            <person name="Henrissat B."/>
            <person name="Kohler A."/>
            <person name="Grigoriev I.V."/>
            <person name="Martin F.M."/>
            <person name="Hacquard S."/>
        </authorList>
    </citation>
    <scope>NUCLEOTIDE SEQUENCE</scope>
    <source>
        <strain evidence="2">FSSC 5 MPI-SDFR-AT-0091</strain>
    </source>
</reference>
<accession>A0A9P9R864</accession>
<dbReference type="Pfam" id="PF20493">
    <property type="entry name" value="WD-like_fungi"/>
    <property type="match status" value="1"/>
</dbReference>
<evidence type="ECO:0000259" key="1">
    <source>
        <dbReference type="Pfam" id="PF20493"/>
    </source>
</evidence>